<gene>
    <name evidence="2" type="ORF">N7G274_000497</name>
</gene>
<dbReference type="EMBL" id="JBEFKJ010000001">
    <property type="protein sequence ID" value="KAL2048585.1"/>
    <property type="molecule type" value="Genomic_DNA"/>
</dbReference>
<protein>
    <submittedName>
        <fullName evidence="2">Uncharacterized protein</fullName>
    </submittedName>
</protein>
<evidence type="ECO:0000256" key="1">
    <source>
        <dbReference type="SAM" id="MobiDB-lite"/>
    </source>
</evidence>
<feature type="region of interest" description="Disordered" evidence="1">
    <location>
        <begin position="53"/>
        <end position="73"/>
    </location>
</feature>
<keyword evidence="3" id="KW-1185">Reference proteome</keyword>
<sequence length="73" mass="8339">MKLICYQPLLDQKRVSSAQEDIQQWNTTGERNAPMMPLIVEYRKSRVAASDLSNDKGSDAIVPYLRGRRKTAK</sequence>
<accession>A0ABR4ATJ7</accession>
<reference evidence="2 3" key="1">
    <citation type="submission" date="2024-09" db="EMBL/GenBank/DDBJ databases">
        <title>Rethinking Asexuality: The Enigmatic Case of Functional Sexual Genes in Lepraria (Stereocaulaceae).</title>
        <authorList>
            <person name="Doellman M."/>
            <person name="Sun Y."/>
            <person name="Barcenas-Pena A."/>
            <person name="Lumbsch H.T."/>
            <person name="Grewe F."/>
        </authorList>
    </citation>
    <scope>NUCLEOTIDE SEQUENCE [LARGE SCALE GENOMIC DNA]</scope>
    <source>
        <strain evidence="2 3">Mercado 3170</strain>
    </source>
</reference>
<name>A0ABR4ATJ7_9LECA</name>
<organism evidence="2 3">
    <name type="scientific">Stereocaulon virgatum</name>
    <dbReference type="NCBI Taxonomy" id="373712"/>
    <lineage>
        <taxon>Eukaryota</taxon>
        <taxon>Fungi</taxon>
        <taxon>Dikarya</taxon>
        <taxon>Ascomycota</taxon>
        <taxon>Pezizomycotina</taxon>
        <taxon>Lecanoromycetes</taxon>
        <taxon>OSLEUM clade</taxon>
        <taxon>Lecanoromycetidae</taxon>
        <taxon>Lecanorales</taxon>
        <taxon>Lecanorineae</taxon>
        <taxon>Stereocaulaceae</taxon>
        <taxon>Stereocaulon</taxon>
    </lineage>
</organism>
<dbReference type="Proteomes" id="UP001590950">
    <property type="component" value="Unassembled WGS sequence"/>
</dbReference>
<comment type="caution">
    <text evidence="2">The sequence shown here is derived from an EMBL/GenBank/DDBJ whole genome shotgun (WGS) entry which is preliminary data.</text>
</comment>
<evidence type="ECO:0000313" key="3">
    <source>
        <dbReference type="Proteomes" id="UP001590950"/>
    </source>
</evidence>
<proteinExistence type="predicted"/>
<evidence type="ECO:0000313" key="2">
    <source>
        <dbReference type="EMBL" id="KAL2048585.1"/>
    </source>
</evidence>